<comment type="caution">
    <text evidence="3">The sequence shown here is derived from an EMBL/GenBank/DDBJ whole genome shotgun (WGS) entry which is preliminary data.</text>
</comment>
<feature type="transmembrane region" description="Helical" evidence="2">
    <location>
        <begin position="1515"/>
        <end position="1536"/>
    </location>
</feature>
<dbReference type="EMBL" id="BNCQ01000004">
    <property type="protein sequence ID" value="GIL97272.1"/>
    <property type="molecule type" value="Genomic_DNA"/>
</dbReference>
<evidence type="ECO:0000256" key="2">
    <source>
        <dbReference type="SAM" id="Phobius"/>
    </source>
</evidence>
<keyword evidence="5" id="KW-1185">Reference proteome</keyword>
<name>A0A8J4FI90_9CHLO</name>
<feature type="region of interest" description="Disordered" evidence="1">
    <location>
        <begin position="178"/>
        <end position="219"/>
    </location>
</feature>
<evidence type="ECO:0000313" key="4">
    <source>
        <dbReference type="EMBL" id="GIL97272.1"/>
    </source>
</evidence>
<evidence type="ECO:0000256" key="1">
    <source>
        <dbReference type="SAM" id="MobiDB-lite"/>
    </source>
</evidence>
<accession>A0A8J4FI90</accession>
<feature type="transmembrane region" description="Helical" evidence="2">
    <location>
        <begin position="1631"/>
        <end position="1653"/>
    </location>
</feature>
<proteinExistence type="predicted"/>
<feature type="compositionally biased region" description="Basic residues" evidence="1">
    <location>
        <begin position="1"/>
        <end position="10"/>
    </location>
</feature>
<organism evidence="3 5">
    <name type="scientific">Volvox reticuliferus</name>
    <dbReference type="NCBI Taxonomy" id="1737510"/>
    <lineage>
        <taxon>Eukaryota</taxon>
        <taxon>Viridiplantae</taxon>
        <taxon>Chlorophyta</taxon>
        <taxon>core chlorophytes</taxon>
        <taxon>Chlorophyceae</taxon>
        <taxon>CS clade</taxon>
        <taxon>Chlamydomonadales</taxon>
        <taxon>Volvocaceae</taxon>
        <taxon>Volvox</taxon>
    </lineage>
</organism>
<dbReference type="Proteomes" id="UP000747110">
    <property type="component" value="Unassembled WGS sequence"/>
</dbReference>
<dbReference type="EMBL" id="BNCP01000010">
    <property type="protein sequence ID" value="GIL77431.1"/>
    <property type="molecule type" value="Genomic_DNA"/>
</dbReference>
<evidence type="ECO:0000313" key="5">
    <source>
        <dbReference type="Proteomes" id="UP000747110"/>
    </source>
</evidence>
<feature type="transmembrane region" description="Helical" evidence="2">
    <location>
        <begin position="1597"/>
        <end position="1619"/>
    </location>
</feature>
<keyword evidence="2" id="KW-1133">Transmembrane helix</keyword>
<keyword evidence="2" id="KW-0472">Membrane</keyword>
<feature type="compositionally biased region" description="Basic and acidic residues" evidence="1">
    <location>
        <begin position="11"/>
        <end position="33"/>
    </location>
</feature>
<feature type="region of interest" description="Disordered" evidence="1">
    <location>
        <begin position="1"/>
        <end position="33"/>
    </location>
</feature>
<feature type="transmembrane region" description="Helical" evidence="2">
    <location>
        <begin position="1542"/>
        <end position="1561"/>
    </location>
</feature>
<reference evidence="3" key="1">
    <citation type="journal article" date="2021" name="Proc. Natl. Acad. Sci. U.S.A.">
        <title>Three genomes in the algal genus Volvox reveal the fate of a haploid sex-determining region after a transition to homothallism.</title>
        <authorList>
            <person name="Yamamoto K."/>
            <person name="Hamaji T."/>
            <person name="Kawai-Toyooka H."/>
            <person name="Matsuzaki R."/>
            <person name="Takahashi F."/>
            <person name="Nishimura Y."/>
            <person name="Kawachi M."/>
            <person name="Noguchi H."/>
            <person name="Minakuchi Y."/>
            <person name="Umen J.G."/>
            <person name="Toyoda A."/>
            <person name="Nozaki H."/>
        </authorList>
    </citation>
    <scope>NUCLEOTIDE SEQUENCE</scope>
    <source>
        <strain evidence="4">NIES-3785</strain>
        <strain evidence="3">NIES-3786</strain>
    </source>
</reference>
<evidence type="ECO:0000313" key="3">
    <source>
        <dbReference type="EMBL" id="GIL77431.1"/>
    </source>
</evidence>
<gene>
    <name evidence="3" type="ORF">Vretifemale_6883</name>
    <name evidence="4" type="ORF">Vretimale_2994</name>
</gene>
<dbReference type="OrthoDB" id="552622at2759"/>
<sequence length="1669" mass="172122">MRKKCGRRAGHVHDVRELASQHMGRRQDAPKDDAAFDTRSVLEQAASTTSSSLALTTLSRTGFTISPFHANVEDEDARHSLCQGCGGAQSANGLLFIPGKRASPPAVVTELAVGASSTTCPPESRPRLLNRLYLKQHTVGKVIGGADSILVSSFGGGPDSGTESSGCSSIPGATLSNRPDGCGIKSISGMSGGRGVGAGPSSARGSSIRADGSNSSASCSRCKRLAPVNLRVTASPVGPQKACGPIGAAAATAAGGMEAGTSLHTSSDGKADDDLGVFLNDEGEQSVTVATDPDLLDAAASAHHRETAPIIPAFVPMARTTISAAAITVEGTNIFNTNPAIQSCVIESGLRPLAANTVASSSAHSDGEVIAGAITDGLVRSIPLGNTGPLQAAAKSLSYRCSSTVEHHGAVGANPASLSAAQGGRGPKPPVTPVCGPPRKAAPTGQTSVAALSAPEAAALDGFVAAAQAAHCPAQTGACRIRMKLHSSNPGQLCPSMLAPLAKLLLPYSWVLHGLAVRPGCLELMLDYSRLNAGVEEVQQPPDLESDSILTNNHAAMTGITDLQVAELMSYLHQLGVCDPAIEPVISVQVNTQMRRAQWHGHGASTIADPHTALQLRGSSRDLPSCISSSAAHKGQMPSPGAAVAASAILPEQPVWQTNGGWLCQADPVRSSMAGERLNTTPDVQPVCLVVPCTAPADEAVLYVGVSRAGLHGCSVRCLGRFLPVRELQHLSAAAIATRSPASGAAGQPAIDWTIAAATLAAAGPDGEIFIVLVKSLPRHSGLLQVELRIGETSDWCSHISECDPAPLTNGVGDSDQDIPGVRPFEGSPVSPGASPLLLTTPLQTPPRPPWTAPDYGTREIVSAVAPLLLLRACTCTQARRCGCTSIGTGMIDSAANSWVTGEAADSVCTMLEASGVSTELAGLRAHILANSAATTVAARTAVPAADPALEVAGSELNGQDCAEALRQFISDLGLLLDGAACSELEMEDVCVTSHDYPSYSREVKGLLRQQLGLAVSGSTSSRGGGSGGGGACVDTTAVLFRQHMADTAATLLAGCMEMSLPYTARLVVSSATCRLQLCSEDVLRDAVAAGDGEIAARLDGLLRIIEGGSSSSSLQRASVGGDGYAHAVPMPTTMVGQETMGLPYPTLRGFNLSSDQYCDGDVAGSAAPAPADGLQTAEPPTLLAVISAVTTSADGSRFGCDSVGLPLRACLSAGALEQQHLNSSHHPYLSRGCLACPRTHAGASACLSPGPFSDSGHAALGRGFYRSGSVSTAPAGIDCSRLGCLEPPPATLRDLLPVLGPSNPSPFMSRLPGSQPVQPVRYQRFLTASNTADGTEMLATTSKVLQAGREELWQEVDEGVPDGSLAVGPAAILGSSPAPNTVSRPIQLPKLEAMRRPEEVSSAASSCIEELFQYQIGGADSCTGGERLMAPPTAAASVAVKPAQAQPAPALLREYGKQLLFCSTGFPSPHLEQAFWFETATRLQATCRLYASITIVFVSLSVVRALLEDGLAAAAFMSFYQGGQALLLAAFGLLGNGRPERLVMTVAACMVLRAVCHALLSRGLAPLPSFVLPVCRMWAEVCNEGATKAIFEQLPAWLFMTLLGFLELPTAFALYSFLDGHGRGFLSGCLLLRLAILATLKMVVVLGAQVAWRVKFLARRAAQAKRDE</sequence>
<keyword evidence="2" id="KW-0812">Transmembrane</keyword>
<feature type="compositionally biased region" description="Low complexity" evidence="1">
    <location>
        <begin position="199"/>
        <end position="210"/>
    </location>
</feature>
<dbReference type="Proteomes" id="UP000722791">
    <property type="component" value="Unassembled WGS sequence"/>
</dbReference>
<protein>
    <submittedName>
        <fullName evidence="3">Uncharacterized protein</fullName>
    </submittedName>
</protein>